<evidence type="ECO:0000313" key="2">
    <source>
        <dbReference type="EMBL" id="QPD05647.1"/>
    </source>
</evidence>
<dbReference type="SUPFAM" id="SSF141371">
    <property type="entry name" value="PilZ domain-like"/>
    <property type="match status" value="1"/>
</dbReference>
<dbReference type="EMBL" id="CP047423">
    <property type="protein sequence ID" value="QPD05647.1"/>
    <property type="molecule type" value="Genomic_DNA"/>
</dbReference>
<dbReference type="Pfam" id="PF07238">
    <property type="entry name" value="PilZ"/>
    <property type="match status" value="1"/>
</dbReference>
<evidence type="ECO:0000313" key="3">
    <source>
        <dbReference type="Proteomes" id="UP000593737"/>
    </source>
</evidence>
<sequence length="140" mass="15953">MAHAVMIIKLTMMSRKPYVPLDNRYAERVAVTCRVRYVGEVPTQPHQGEGLTKNISVSGCKIISDRPVTRGTLLTLTIGLPDGLAQLTLKSAHVVWVSGCQFSVRFMDLNREHRKRLQTFIWKSISHTTVSDQRTRFRLM</sequence>
<dbReference type="Proteomes" id="UP000593737">
    <property type="component" value="Chromosome"/>
</dbReference>
<name>A0A7S8FH08_9BACT</name>
<dbReference type="AlphaFoldDB" id="A0A7S8FH08"/>
<gene>
    <name evidence="2" type="ORF">Nkreftii_003421</name>
</gene>
<protein>
    <recommendedName>
        <fullName evidence="1">PilZ domain-containing protein</fullName>
    </recommendedName>
</protein>
<organism evidence="2 3">
    <name type="scientific">Candidatus Nitrospira kreftii</name>
    <dbReference type="NCBI Taxonomy" id="2652173"/>
    <lineage>
        <taxon>Bacteria</taxon>
        <taxon>Pseudomonadati</taxon>
        <taxon>Nitrospirota</taxon>
        <taxon>Nitrospiria</taxon>
        <taxon>Nitrospirales</taxon>
        <taxon>Nitrospiraceae</taxon>
        <taxon>Nitrospira</taxon>
    </lineage>
</organism>
<proteinExistence type="predicted"/>
<dbReference type="GO" id="GO:0035438">
    <property type="term" value="F:cyclic-di-GMP binding"/>
    <property type="evidence" value="ECO:0007669"/>
    <property type="project" value="InterPro"/>
</dbReference>
<feature type="domain" description="PilZ" evidence="1">
    <location>
        <begin position="23"/>
        <end position="121"/>
    </location>
</feature>
<reference evidence="2 3" key="1">
    <citation type="journal article" date="2020" name="ISME J.">
        <title>Enrichment and physiological characterization of a novel comammox Nitrospira indicates ammonium inhibition of complete nitrification.</title>
        <authorList>
            <person name="Sakoula D."/>
            <person name="Koch H."/>
            <person name="Frank J."/>
            <person name="Jetten M.S.M."/>
            <person name="van Kessel M.A.H.J."/>
            <person name="Lucker S."/>
        </authorList>
    </citation>
    <scope>NUCLEOTIDE SEQUENCE [LARGE SCALE GENOMIC DNA]</scope>
    <source>
        <strain evidence="2">Comreactor17</strain>
    </source>
</reference>
<evidence type="ECO:0000259" key="1">
    <source>
        <dbReference type="Pfam" id="PF07238"/>
    </source>
</evidence>
<dbReference type="KEGG" id="nkf:Nkreftii_003421"/>
<dbReference type="InterPro" id="IPR009875">
    <property type="entry name" value="PilZ_domain"/>
</dbReference>
<dbReference type="Gene3D" id="2.40.10.220">
    <property type="entry name" value="predicted glycosyltransferase like domains"/>
    <property type="match status" value="1"/>
</dbReference>
<accession>A0A7S8FH08</accession>